<organism evidence="7 8">
    <name type="scientific">Prorocentrum cordatum</name>
    <dbReference type="NCBI Taxonomy" id="2364126"/>
    <lineage>
        <taxon>Eukaryota</taxon>
        <taxon>Sar</taxon>
        <taxon>Alveolata</taxon>
        <taxon>Dinophyceae</taxon>
        <taxon>Prorocentrales</taxon>
        <taxon>Prorocentraceae</taxon>
        <taxon>Prorocentrum</taxon>
    </lineage>
</organism>
<keyword evidence="2 5" id="KW-0812">Transmembrane</keyword>
<evidence type="ECO:0000256" key="5">
    <source>
        <dbReference type="SAM" id="Phobius"/>
    </source>
</evidence>
<dbReference type="InterPro" id="IPR004853">
    <property type="entry name" value="Sugar_P_trans_dom"/>
</dbReference>
<comment type="subcellular location">
    <subcellularLocation>
        <location evidence="1">Membrane</location>
        <topology evidence="1">Multi-pass membrane protein</topology>
    </subcellularLocation>
</comment>
<dbReference type="Pfam" id="PF03151">
    <property type="entry name" value="TPT"/>
    <property type="match status" value="1"/>
</dbReference>
<evidence type="ECO:0000313" key="8">
    <source>
        <dbReference type="Proteomes" id="UP001189429"/>
    </source>
</evidence>
<feature type="transmembrane region" description="Helical" evidence="5">
    <location>
        <begin position="277"/>
        <end position="293"/>
    </location>
</feature>
<evidence type="ECO:0000259" key="6">
    <source>
        <dbReference type="Pfam" id="PF03151"/>
    </source>
</evidence>
<keyword evidence="8" id="KW-1185">Reference proteome</keyword>
<feature type="transmembrane region" description="Helical" evidence="5">
    <location>
        <begin position="136"/>
        <end position="162"/>
    </location>
</feature>
<reference evidence="7" key="1">
    <citation type="submission" date="2023-10" db="EMBL/GenBank/DDBJ databases">
        <authorList>
            <person name="Chen Y."/>
            <person name="Shah S."/>
            <person name="Dougan E. K."/>
            <person name="Thang M."/>
            <person name="Chan C."/>
        </authorList>
    </citation>
    <scope>NUCLEOTIDE SEQUENCE [LARGE SCALE GENOMIC DNA]</scope>
</reference>
<feature type="domain" description="Sugar phosphate transporter" evidence="6">
    <location>
        <begin position="36"/>
        <end position="314"/>
    </location>
</feature>
<feature type="transmembrane region" description="Helical" evidence="5">
    <location>
        <begin position="104"/>
        <end position="124"/>
    </location>
</feature>
<feature type="transmembrane region" description="Helical" evidence="5">
    <location>
        <begin position="174"/>
        <end position="196"/>
    </location>
</feature>
<dbReference type="InterPro" id="IPR050186">
    <property type="entry name" value="TPT_transporter"/>
</dbReference>
<keyword evidence="4 5" id="KW-0472">Membrane</keyword>
<feature type="transmembrane region" description="Helical" evidence="5">
    <location>
        <begin position="208"/>
        <end position="228"/>
    </location>
</feature>
<feature type="transmembrane region" description="Helical" evidence="5">
    <location>
        <begin position="63"/>
        <end position="84"/>
    </location>
</feature>
<comment type="caution">
    <text evidence="7">The sequence shown here is derived from an EMBL/GenBank/DDBJ whole genome shotgun (WGS) entry which is preliminary data.</text>
</comment>
<evidence type="ECO:0000256" key="4">
    <source>
        <dbReference type="ARBA" id="ARBA00023136"/>
    </source>
</evidence>
<proteinExistence type="predicted"/>
<keyword evidence="3 5" id="KW-1133">Transmembrane helix</keyword>
<name>A0ABN9PTZ5_9DINO</name>
<evidence type="ECO:0000256" key="3">
    <source>
        <dbReference type="ARBA" id="ARBA00022989"/>
    </source>
</evidence>
<gene>
    <name evidence="7" type="ORF">PCOR1329_LOCUS5121</name>
</gene>
<evidence type="ECO:0000256" key="1">
    <source>
        <dbReference type="ARBA" id="ARBA00004141"/>
    </source>
</evidence>
<dbReference type="EMBL" id="CAUYUJ010001337">
    <property type="protein sequence ID" value="CAK0795442.1"/>
    <property type="molecule type" value="Genomic_DNA"/>
</dbReference>
<dbReference type="Proteomes" id="UP001189429">
    <property type="component" value="Unassembled WGS sequence"/>
</dbReference>
<feature type="transmembrane region" description="Helical" evidence="5">
    <location>
        <begin position="27"/>
        <end position="51"/>
    </location>
</feature>
<protein>
    <recommendedName>
        <fullName evidence="6">Sugar phosphate transporter domain-containing protein</fullName>
    </recommendedName>
</protein>
<dbReference type="PANTHER" id="PTHR11132">
    <property type="entry name" value="SOLUTE CARRIER FAMILY 35"/>
    <property type="match status" value="1"/>
</dbReference>
<accession>A0ABN9PTZ5</accession>
<sequence length="318" mass="33208">MGGSHELPSKGGCLRGRWSARAAVKGAGGAGATGALLTVALYAANVGFNVLNKQTLTAVPDFPVWNTVLHFGVGSCLSLAAWALRLQRPPASLSAGALECISPLVFLHCVAILFTNLAVAKVNLSLVHTIKAAEPFYAACLSFLVLGIVPSAGALGCLALIVSGVMMASISEVSFTYVGFLAAMGSNLGFCLKNVLSKKLQADARVDELNLISLLTLGSLFVGLPFAIWREGMNPPFGDAVVLVRGVSAGVLFHLYQIASVLMLYRASPVTHSVINIVKRPVLIVVSIAWFGTPVGWSNGLGLGCALLGCYAYSFSKR</sequence>
<feature type="transmembrane region" description="Helical" evidence="5">
    <location>
        <begin position="240"/>
        <end position="265"/>
    </location>
</feature>
<evidence type="ECO:0000256" key="2">
    <source>
        <dbReference type="ARBA" id="ARBA00022692"/>
    </source>
</evidence>
<evidence type="ECO:0000313" key="7">
    <source>
        <dbReference type="EMBL" id="CAK0795442.1"/>
    </source>
</evidence>